<evidence type="ECO:0000256" key="4">
    <source>
        <dbReference type="ARBA" id="ARBA00022737"/>
    </source>
</evidence>
<evidence type="ECO:0000256" key="6">
    <source>
        <dbReference type="ARBA" id="ARBA00023043"/>
    </source>
</evidence>
<evidence type="ECO:0000313" key="12">
    <source>
        <dbReference type="EMBL" id="KAJ9590671.1"/>
    </source>
</evidence>
<comment type="subcellular location">
    <subcellularLocation>
        <location evidence="1">Membrane</location>
        <topology evidence="1">Multi-pass membrane protein</topology>
    </subcellularLocation>
</comment>
<keyword evidence="6" id="KW-0040">ANK repeat</keyword>
<dbReference type="AlphaFoldDB" id="A0AAD8A2B3"/>
<organism evidence="12 13">
    <name type="scientific">Diploptera punctata</name>
    <name type="common">Pacific beetle cockroach</name>
    <dbReference type="NCBI Taxonomy" id="6984"/>
    <lineage>
        <taxon>Eukaryota</taxon>
        <taxon>Metazoa</taxon>
        <taxon>Ecdysozoa</taxon>
        <taxon>Arthropoda</taxon>
        <taxon>Hexapoda</taxon>
        <taxon>Insecta</taxon>
        <taxon>Pterygota</taxon>
        <taxon>Neoptera</taxon>
        <taxon>Polyneoptera</taxon>
        <taxon>Dictyoptera</taxon>
        <taxon>Blattodea</taxon>
        <taxon>Blaberoidea</taxon>
        <taxon>Blaberidae</taxon>
        <taxon>Diplopterinae</taxon>
        <taxon>Diploptera</taxon>
    </lineage>
</organism>
<keyword evidence="5 10" id="KW-1133">Transmembrane helix</keyword>
<keyword evidence="13" id="KW-1185">Reference proteome</keyword>
<evidence type="ECO:0000256" key="8">
    <source>
        <dbReference type="ARBA" id="ARBA00023136"/>
    </source>
</evidence>
<evidence type="ECO:0000256" key="10">
    <source>
        <dbReference type="SAM" id="Phobius"/>
    </source>
</evidence>
<dbReference type="InterPro" id="IPR005821">
    <property type="entry name" value="Ion_trans_dom"/>
</dbReference>
<keyword evidence="4" id="KW-0677">Repeat</keyword>
<keyword evidence="2" id="KW-0813">Transport</keyword>
<evidence type="ECO:0000256" key="9">
    <source>
        <dbReference type="ARBA" id="ARBA00023303"/>
    </source>
</evidence>
<comment type="caution">
    <text evidence="12">The sequence shown here is derived from an EMBL/GenBank/DDBJ whole genome shotgun (WGS) entry which is preliminary data.</text>
</comment>
<dbReference type="GO" id="GO:1902495">
    <property type="term" value="C:transmembrane transporter complex"/>
    <property type="evidence" value="ECO:0007669"/>
    <property type="project" value="TreeGrafter"/>
</dbReference>
<evidence type="ECO:0000256" key="1">
    <source>
        <dbReference type="ARBA" id="ARBA00004141"/>
    </source>
</evidence>
<name>A0AAD8A2B3_DIPPU</name>
<reference evidence="12" key="2">
    <citation type="submission" date="2023-05" db="EMBL/GenBank/DDBJ databases">
        <authorList>
            <person name="Fouks B."/>
        </authorList>
    </citation>
    <scope>NUCLEOTIDE SEQUENCE</scope>
    <source>
        <strain evidence="12">Stay&amp;Tobe</strain>
        <tissue evidence="12">Testes</tissue>
    </source>
</reference>
<evidence type="ECO:0000256" key="3">
    <source>
        <dbReference type="ARBA" id="ARBA00022692"/>
    </source>
</evidence>
<proteinExistence type="predicted"/>
<evidence type="ECO:0000256" key="2">
    <source>
        <dbReference type="ARBA" id="ARBA00022448"/>
    </source>
</evidence>
<dbReference type="GO" id="GO:0005216">
    <property type="term" value="F:monoatomic ion channel activity"/>
    <property type="evidence" value="ECO:0007669"/>
    <property type="project" value="InterPro"/>
</dbReference>
<dbReference type="InterPro" id="IPR052076">
    <property type="entry name" value="TRP_cation_channel"/>
</dbReference>
<gene>
    <name evidence="12" type="ORF">L9F63_016299</name>
</gene>
<keyword evidence="9" id="KW-0407">Ion channel</keyword>
<keyword evidence="8 10" id="KW-0472">Membrane</keyword>
<dbReference type="PANTHER" id="PTHR47143:SF4">
    <property type="entry name" value="TRANSIENT RECEPTOR POTENTIAL CATION CHANNEL PROTEIN PAINLESS"/>
    <property type="match status" value="1"/>
</dbReference>
<evidence type="ECO:0000256" key="7">
    <source>
        <dbReference type="ARBA" id="ARBA00023065"/>
    </source>
</evidence>
<keyword evidence="3 10" id="KW-0812">Transmembrane</keyword>
<sequence>MFKTVSLDFLKFLAWYAILILAFALSFYTLFRDCGGAIECGEEGNSEENFFLSPGNSIFKTVVMLTGEFEATSIPFVSFPITSHIVFVLFIFLIAIVLFNLLNGLAVSDTQAIRDDAEVVSYIYRVKFLSYIERMFQGSPIPFSESLKKLCCCWPTGSYSLSSITGRVRLFPDKVPSKQIRVFPNLGGRILFTDNEKKLEEVEVEHGGCCPTSCSGCTLDPRILKKAMEILESRGKISELEMFKHKIEEFLKEMKEKHMEYERTQKETNVILQEVLASLSK</sequence>
<reference evidence="12" key="1">
    <citation type="journal article" date="2023" name="IScience">
        <title>Live-bearing cockroach genome reveals convergent evolutionary mechanisms linked to viviparity in insects and beyond.</title>
        <authorList>
            <person name="Fouks B."/>
            <person name="Harrison M.C."/>
            <person name="Mikhailova A.A."/>
            <person name="Marchal E."/>
            <person name="English S."/>
            <person name="Carruthers M."/>
            <person name="Jennings E.C."/>
            <person name="Chiamaka E.L."/>
            <person name="Frigard R.A."/>
            <person name="Pippel M."/>
            <person name="Attardo G.M."/>
            <person name="Benoit J.B."/>
            <person name="Bornberg-Bauer E."/>
            <person name="Tobe S.S."/>
        </authorList>
    </citation>
    <scope>NUCLEOTIDE SEQUENCE</scope>
    <source>
        <strain evidence="12">Stay&amp;Tobe</strain>
    </source>
</reference>
<evidence type="ECO:0000256" key="5">
    <source>
        <dbReference type="ARBA" id="ARBA00022989"/>
    </source>
</evidence>
<accession>A0AAD8A2B3</accession>
<dbReference type="PANTHER" id="PTHR47143">
    <property type="entry name" value="TRANSIENT RECEPTOR POTENTIAL CATION CHANNEL PROTEIN PAINLESS"/>
    <property type="match status" value="1"/>
</dbReference>
<evidence type="ECO:0000259" key="11">
    <source>
        <dbReference type="Pfam" id="PF00520"/>
    </source>
</evidence>
<keyword evidence="7" id="KW-0406">Ion transport</keyword>
<dbReference type="Proteomes" id="UP001233999">
    <property type="component" value="Unassembled WGS sequence"/>
</dbReference>
<evidence type="ECO:0000313" key="13">
    <source>
        <dbReference type="Proteomes" id="UP001233999"/>
    </source>
</evidence>
<feature type="transmembrane region" description="Helical" evidence="10">
    <location>
        <begin position="12"/>
        <end position="31"/>
    </location>
</feature>
<dbReference type="EMBL" id="JASPKZ010004197">
    <property type="protein sequence ID" value="KAJ9590671.1"/>
    <property type="molecule type" value="Genomic_DNA"/>
</dbReference>
<feature type="transmembrane region" description="Helical" evidence="10">
    <location>
        <begin position="81"/>
        <end position="102"/>
    </location>
</feature>
<feature type="domain" description="Ion transport" evidence="11">
    <location>
        <begin position="5"/>
        <end position="117"/>
    </location>
</feature>
<protein>
    <recommendedName>
        <fullName evidence="11">Ion transport domain-containing protein</fullName>
    </recommendedName>
</protein>
<dbReference type="Pfam" id="PF00520">
    <property type="entry name" value="Ion_trans"/>
    <property type="match status" value="1"/>
</dbReference>